<comment type="pathway">
    <text evidence="5">Cofactor biosynthesis; adenosylcobalamin biosynthesis; cob(II)yrinate a,c-diamide from sirohydrochlorin (anaerobic route): step 8/10.</text>
</comment>
<dbReference type="InterPro" id="IPR023475">
    <property type="entry name" value="CbiT"/>
</dbReference>
<dbReference type="RefSeq" id="WP_013897498.1">
    <property type="nucleotide sequence ID" value="NC_015676.1"/>
</dbReference>
<dbReference type="UniPathway" id="UPA00148">
    <property type="reaction ID" value="UER00229"/>
</dbReference>
<evidence type="ECO:0000256" key="1">
    <source>
        <dbReference type="ARBA" id="ARBA00022573"/>
    </source>
</evidence>
<dbReference type="EC" id="2.1.1.196" evidence="5"/>
<dbReference type="InterPro" id="IPR050714">
    <property type="entry name" value="Cobalamin_biosynth_MTase"/>
</dbReference>
<evidence type="ECO:0000256" key="2">
    <source>
        <dbReference type="ARBA" id="ARBA00022603"/>
    </source>
</evidence>
<evidence type="ECO:0000256" key="4">
    <source>
        <dbReference type="ARBA" id="ARBA00022691"/>
    </source>
</evidence>
<organism evidence="7 8">
    <name type="scientific">Methanosalsum zhilinae (strain DSM 4017 / NBRC 107636 / OCM 62 / WeN5)</name>
    <name type="common">Methanohalophilus zhilinae</name>
    <dbReference type="NCBI Taxonomy" id="679901"/>
    <lineage>
        <taxon>Archaea</taxon>
        <taxon>Methanobacteriati</taxon>
        <taxon>Methanobacteriota</taxon>
        <taxon>Stenosarchaea group</taxon>
        <taxon>Methanomicrobia</taxon>
        <taxon>Methanosarcinales</taxon>
        <taxon>Methanosarcinaceae</taxon>
        <taxon>Methanosalsum</taxon>
    </lineage>
</organism>
<dbReference type="Proteomes" id="UP000006622">
    <property type="component" value="Chromosome"/>
</dbReference>
<feature type="binding site" evidence="5">
    <location>
        <position position="86"/>
    </location>
    <ligand>
        <name>S-adenosyl-L-methionine</name>
        <dbReference type="ChEBI" id="CHEBI:59789"/>
    </ligand>
</feature>
<keyword evidence="2 5" id="KW-0489">Methyltransferase</keyword>
<dbReference type="HOGENOM" id="CLU_094143_1_0_2"/>
<dbReference type="STRING" id="679901.Mzhil_0179"/>
<evidence type="ECO:0000313" key="8">
    <source>
        <dbReference type="Proteomes" id="UP000006622"/>
    </source>
</evidence>
<dbReference type="InterPro" id="IPR014008">
    <property type="entry name" value="Cbl_synth_MTase_CbiT"/>
</dbReference>
<evidence type="ECO:0000256" key="3">
    <source>
        <dbReference type="ARBA" id="ARBA00022679"/>
    </source>
</evidence>
<dbReference type="HAMAP" id="MF_00786">
    <property type="entry name" value="CbiT"/>
    <property type="match status" value="1"/>
</dbReference>
<dbReference type="GeneID" id="10821776"/>
<dbReference type="Gene3D" id="3.40.50.150">
    <property type="entry name" value="Vaccinia Virus protein VP39"/>
    <property type="match status" value="1"/>
</dbReference>
<dbReference type="SUPFAM" id="SSF53335">
    <property type="entry name" value="S-adenosyl-L-methionine-dependent methyltransferases"/>
    <property type="match status" value="1"/>
</dbReference>
<feature type="binding site" evidence="5">
    <location>
        <position position="12"/>
    </location>
    <ligand>
        <name>S-adenosyl-L-methionine</name>
        <dbReference type="ChEBI" id="CHEBI:59789"/>
    </ligand>
</feature>
<evidence type="ECO:0000259" key="6">
    <source>
        <dbReference type="Pfam" id="PF13649"/>
    </source>
</evidence>
<dbReference type="EMBL" id="CP002101">
    <property type="protein sequence ID" value="AEH60059.1"/>
    <property type="molecule type" value="Genomic_DNA"/>
</dbReference>
<keyword evidence="1 5" id="KW-0169">Cobalamin biosynthesis</keyword>
<name>F7XNA1_METZD</name>
<comment type="function">
    <text evidence="5">Catalyzes the methylation of C-15 in cobalt-precorrin-6B followed by the decarboxylation of C-12 to form cobalt-precorrin-7.</text>
</comment>
<feature type="binding site" evidence="5">
    <location>
        <begin position="36"/>
        <end position="40"/>
    </location>
    <ligand>
        <name>S-adenosyl-L-methionine</name>
        <dbReference type="ChEBI" id="CHEBI:59789"/>
    </ligand>
</feature>
<dbReference type="PANTHER" id="PTHR43182">
    <property type="entry name" value="COBALT-PRECORRIN-6B C(15)-METHYLTRANSFERASE (DECARBOXYLATING)"/>
    <property type="match status" value="1"/>
</dbReference>
<dbReference type="AlphaFoldDB" id="F7XNA1"/>
<protein>
    <recommendedName>
        <fullName evidence="5">Probable cobalt-precorrin-6B C(15)-methyltransferase (decarboxylating)</fullName>
        <ecNumber evidence="5">2.1.1.196</ecNumber>
    </recommendedName>
</protein>
<proteinExistence type="inferred from homology"/>
<sequence length="182" mass="19586">MSDLLHISGGPTKPEIIAISLSKLELAEGSTFVDVGCGTGAVSIAASRQVRNLKIYAIDARDEAIRVAGENFKNTGTNASLIHGEVSKVLSQQKDIDTIDCAFIGGTRNIQQVLEILLHKGAKNIVVNAVRIETVVRTMNRMQELGIFDEVLHVAVSRGKSITGETMFQPENPVYIIVGRSG</sequence>
<keyword evidence="4 5" id="KW-0949">S-adenosyl-L-methionine</keyword>
<feature type="domain" description="Methyltransferase" evidence="6">
    <location>
        <begin position="33"/>
        <end position="102"/>
    </location>
</feature>
<dbReference type="CDD" id="cd02440">
    <property type="entry name" value="AdoMet_MTases"/>
    <property type="match status" value="1"/>
</dbReference>
<dbReference type="NCBIfam" id="TIGR02469">
    <property type="entry name" value="CbiT"/>
    <property type="match status" value="1"/>
</dbReference>
<accession>F7XNA1</accession>
<dbReference type="KEGG" id="mzh:Mzhil_0179"/>
<dbReference type="InterPro" id="IPR029063">
    <property type="entry name" value="SAM-dependent_MTases_sf"/>
</dbReference>
<comment type="catalytic activity">
    <reaction evidence="5">
        <text>Co-precorrin-6B + S-adenosyl-L-methionine = Co-precorrin-7 + S-adenosyl-L-homocysteine + CO2</text>
        <dbReference type="Rhea" id="RHEA:36067"/>
        <dbReference type="ChEBI" id="CHEBI:16526"/>
        <dbReference type="ChEBI" id="CHEBI:57856"/>
        <dbReference type="ChEBI" id="CHEBI:59789"/>
        <dbReference type="ChEBI" id="CHEBI:70791"/>
        <dbReference type="ChEBI" id="CHEBI:72780"/>
        <dbReference type="EC" id="2.1.1.196"/>
    </reaction>
</comment>
<dbReference type="Pfam" id="PF13649">
    <property type="entry name" value="Methyltransf_25"/>
    <property type="match status" value="1"/>
</dbReference>
<evidence type="ECO:0000256" key="5">
    <source>
        <dbReference type="HAMAP-Rule" id="MF_00786"/>
    </source>
</evidence>
<dbReference type="GO" id="GO:0032259">
    <property type="term" value="P:methylation"/>
    <property type="evidence" value="ECO:0007669"/>
    <property type="project" value="UniProtKB-KW"/>
</dbReference>
<evidence type="ECO:0000313" key="7">
    <source>
        <dbReference type="EMBL" id="AEH60059.1"/>
    </source>
</evidence>
<dbReference type="GO" id="GO:0008276">
    <property type="term" value="F:protein methyltransferase activity"/>
    <property type="evidence" value="ECO:0007669"/>
    <property type="project" value="InterPro"/>
</dbReference>
<gene>
    <name evidence="5" type="primary">cbiT</name>
    <name evidence="7" type="ordered locus">Mzhil_0179</name>
</gene>
<dbReference type="GO" id="GO:0043776">
    <property type="term" value="F:cobalt-precorrin-6B C5-methyltransferase activity"/>
    <property type="evidence" value="ECO:0007669"/>
    <property type="project" value="RHEA"/>
</dbReference>
<dbReference type="OrthoDB" id="6027at2157"/>
<feature type="binding site" evidence="5">
    <location>
        <position position="59"/>
    </location>
    <ligand>
        <name>S-adenosyl-L-methionine</name>
        <dbReference type="ChEBI" id="CHEBI:59789"/>
    </ligand>
</feature>
<dbReference type="PANTHER" id="PTHR43182:SF1">
    <property type="entry name" value="COBALT-PRECORRIN-7 C(5)-METHYLTRANSFERASE"/>
    <property type="match status" value="1"/>
</dbReference>
<dbReference type="InterPro" id="IPR041698">
    <property type="entry name" value="Methyltransf_25"/>
</dbReference>
<comment type="similarity">
    <text evidence="5">Belongs to the methyltransferase superfamily. Archaeal-type CbiT family.</text>
</comment>
<keyword evidence="3 5" id="KW-0808">Transferase</keyword>
<dbReference type="GO" id="GO:0019251">
    <property type="term" value="P:anaerobic cobalamin biosynthetic process"/>
    <property type="evidence" value="ECO:0007669"/>
    <property type="project" value="UniProtKB-UniRule"/>
</dbReference>
<keyword evidence="8" id="KW-1185">Reference proteome</keyword>
<reference evidence="7" key="1">
    <citation type="submission" date="2010-07" db="EMBL/GenBank/DDBJ databases">
        <title>The complete genome of Methanosalsum zhilinae DSM 4017.</title>
        <authorList>
            <consortium name="US DOE Joint Genome Institute (JGI-PGF)"/>
            <person name="Lucas S."/>
            <person name="Copeland A."/>
            <person name="Lapidus A."/>
            <person name="Glavina del Rio T."/>
            <person name="Dalin E."/>
            <person name="Tice H."/>
            <person name="Bruce D."/>
            <person name="Goodwin L."/>
            <person name="Pitluck S."/>
            <person name="Kyrpides N."/>
            <person name="Mavromatis K."/>
            <person name="Ovchinnikova G."/>
            <person name="Daligault H."/>
            <person name="Detter J.C."/>
            <person name="Han C."/>
            <person name="Tapia R."/>
            <person name="Larimer F."/>
            <person name="Land M."/>
            <person name="Hauser L."/>
            <person name="Markowitz V."/>
            <person name="Cheng J.-F."/>
            <person name="Hugenholtz P."/>
            <person name="Woyke T."/>
            <person name="Wu D."/>
            <person name="Spring S."/>
            <person name="Schueler E."/>
            <person name="Brambilla E."/>
            <person name="Klenk H.-P."/>
            <person name="Eisen J.A."/>
        </authorList>
    </citation>
    <scope>NUCLEOTIDE SEQUENCE</scope>
    <source>
        <strain evidence="7">DSM 4017</strain>
    </source>
</reference>